<dbReference type="EMBL" id="BMHC01000042">
    <property type="protein sequence ID" value="GGI34291.1"/>
    <property type="molecule type" value="Genomic_DNA"/>
</dbReference>
<dbReference type="AlphaFoldDB" id="A0AA87WGZ4"/>
<evidence type="ECO:0000256" key="1">
    <source>
        <dbReference type="SAM" id="MobiDB-lite"/>
    </source>
</evidence>
<proteinExistence type="predicted"/>
<reference evidence="2" key="2">
    <citation type="submission" date="2022-12" db="EMBL/GenBank/DDBJ databases">
        <authorList>
            <person name="Sun Q."/>
            <person name="Zhou Y."/>
        </authorList>
    </citation>
    <scope>NUCLEOTIDE SEQUENCE</scope>
    <source>
        <strain evidence="2">CGMCC 1.15034</strain>
    </source>
</reference>
<dbReference type="RefSeq" id="WP_283815016.1">
    <property type="nucleotide sequence ID" value="NZ_BMHC01000042.1"/>
</dbReference>
<reference evidence="2" key="1">
    <citation type="journal article" date="2014" name="Int. J. Syst. Evol. Microbiol.">
        <title>Complete genome sequence of Corynebacterium casei LMG S-19264T (=DSM 44701T), isolated from a smear-ripened cheese.</title>
        <authorList>
            <consortium name="US DOE Joint Genome Institute (JGI-PGF)"/>
            <person name="Walter F."/>
            <person name="Albersmeier A."/>
            <person name="Kalinowski J."/>
            <person name="Ruckert C."/>
        </authorList>
    </citation>
    <scope>NUCLEOTIDE SEQUENCE</scope>
    <source>
        <strain evidence="2">CGMCC 1.15034</strain>
    </source>
</reference>
<dbReference type="Proteomes" id="UP000625079">
    <property type="component" value="Unassembled WGS sequence"/>
</dbReference>
<sequence>MASRLPAKSIPPADPERTDELQKTVREDIEEQRKLLEKLRRKMN</sequence>
<comment type="caution">
    <text evidence="2">The sequence shown here is derived from an EMBL/GenBank/DDBJ whole genome shotgun (WGS) entry which is preliminary data.</text>
</comment>
<evidence type="ECO:0000313" key="2">
    <source>
        <dbReference type="EMBL" id="GGI34291.1"/>
    </source>
</evidence>
<name>A0AA87WGZ4_9BRAD</name>
<protein>
    <submittedName>
        <fullName evidence="2">Uncharacterized protein</fullName>
    </submittedName>
</protein>
<accession>A0AA87WGZ4</accession>
<feature type="region of interest" description="Disordered" evidence="1">
    <location>
        <begin position="1"/>
        <end position="21"/>
    </location>
</feature>
<evidence type="ECO:0000313" key="3">
    <source>
        <dbReference type="Proteomes" id="UP000625079"/>
    </source>
</evidence>
<organism evidence="2 3">
    <name type="scientific">Bradyrhizobium guangdongense</name>
    <dbReference type="NCBI Taxonomy" id="1325090"/>
    <lineage>
        <taxon>Bacteria</taxon>
        <taxon>Pseudomonadati</taxon>
        <taxon>Pseudomonadota</taxon>
        <taxon>Alphaproteobacteria</taxon>
        <taxon>Hyphomicrobiales</taxon>
        <taxon>Nitrobacteraceae</taxon>
        <taxon>Bradyrhizobium</taxon>
    </lineage>
</organism>
<gene>
    <name evidence="2" type="ORF">GCM10010987_78660</name>
</gene>